<reference evidence="4" key="1">
    <citation type="journal article" date="2019" name="Int. J. Syst. Evol. Microbiol.">
        <title>The Global Catalogue of Microorganisms (GCM) 10K type strain sequencing project: providing services to taxonomists for standard genome sequencing and annotation.</title>
        <authorList>
            <consortium name="The Broad Institute Genomics Platform"/>
            <consortium name="The Broad Institute Genome Sequencing Center for Infectious Disease"/>
            <person name="Wu L."/>
            <person name="Ma J."/>
        </authorList>
    </citation>
    <scope>NUCLEOTIDE SEQUENCE [LARGE SCALE GENOMIC DNA]</scope>
    <source>
        <strain evidence="4">JCM 4816</strain>
    </source>
</reference>
<dbReference type="InterPro" id="IPR003848">
    <property type="entry name" value="DUF218"/>
</dbReference>
<accession>A0ABW1G2T1</accession>
<dbReference type="RefSeq" id="WP_380582859.1">
    <property type="nucleotide sequence ID" value="NZ_JBHSQJ010000046.1"/>
</dbReference>
<dbReference type="EMBL" id="JBHSQJ010000046">
    <property type="protein sequence ID" value="MFC5907939.1"/>
    <property type="molecule type" value="Genomic_DNA"/>
</dbReference>
<keyword evidence="1" id="KW-0472">Membrane</keyword>
<comment type="caution">
    <text evidence="3">The sequence shown here is derived from an EMBL/GenBank/DDBJ whole genome shotgun (WGS) entry which is preliminary data.</text>
</comment>
<organism evidence="3 4">
    <name type="scientific">Streptacidiphilus monticola</name>
    <dbReference type="NCBI Taxonomy" id="2161674"/>
    <lineage>
        <taxon>Bacteria</taxon>
        <taxon>Bacillati</taxon>
        <taxon>Actinomycetota</taxon>
        <taxon>Actinomycetes</taxon>
        <taxon>Kitasatosporales</taxon>
        <taxon>Streptomycetaceae</taxon>
        <taxon>Streptacidiphilus</taxon>
    </lineage>
</organism>
<feature type="domain" description="DUF218" evidence="2">
    <location>
        <begin position="158"/>
        <end position="305"/>
    </location>
</feature>
<dbReference type="Proteomes" id="UP001596174">
    <property type="component" value="Unassembled WGS sequence"/>
</dbReference>
<keyword evidence="4" id="KW-1185">Reference proteome</keyword>
<evidence type="ECO:0000259" key="2">
    <source>
        <dbReference type="Pfam" id="PF02698"/>
    </source>
</evidence>
<gene>
    <name evidence="3" type="ORF">ACFP3V_12025</name>
</gene>
<feature type="transmembrane region" description="Helical" evidence="1">
    <location>
        <begin position="93"/>
        <end position="111"/>
    </location>
</feature>
<dbReference type="CDD" id="cd06259">
    <property type="entry name" value="YdcF-like"/>
    <property type="match status" value="1"/>
</dbReference>
<dbReference type="InterPro" id="IPR051599">
    <property type="entry name" value="Cell_Envelope_Assoc"/>
</dbReference>
<name>A0ABW1G2T1_9ACTN</name>
<evidence type="ECO:0000313" key="4">
    <source>
        <dbReference type="Proteomes" id="UP001596174"/>
    </source>
</evidence>
<feature type="transmembrane region" description="Helical" evidence="1">
    <location>
        <begin position="61"/>
        <end position="81"/>
    </location>
</feature>
<feature type="transmembrane region" description="Helical" evidence="1">
    <location>
        <begin position="123"/>
        <end position="147"/>
    </location>
</feature>
<proteinExistence type="predicted"/>
<protein>
    <submittedName>
        <fullName evidence="3">YdcF family protein</fullName>
    </submittedName>
</protein>
<sequence>MTMRTADAVLAVAFLLTAAVTRLPLRRCALTALAASCAGMTLVPSLWPAAGHRHPAAEAVAAAAGAAAVALALLLITDAVLLMRSQGLAAPQAATFAAGVLLAVAVGAISLDGRRTHRPPAPAWLLLALLTVYVTAFFVCFLCSTALRGRQRLRGRADSIIVLGAGLEDGKITPLLAHRLDRAVALHRTLVAAGADPVFIVSGGQGADEEESEAEAMARHAVARGVPAERVHRENHSHNTDQNLTYSAVLLKLVGRTDRRVVVVSSDFHVMRVALIMDRLGLRGTVVGSRTKLPYWLTAALREFVAIVSYDRTATLGLTALLVLPATALALPWS</sequence>
<dbReference type="PANTHER" id="PTHR30336">
    <property type="entry name" value="INNER MEMBRANE PROTEIN, PROBABLE PERMEASE"/>
    <property type="match status" value="1"/>
</dbReference>
<dbReference type="PANTHER" id="PTHR30336:SF4">
    <property type="entry name" value="ENVELOPE BIOGENESIS FACTOR ELYC"/>
    <property type="match status" value="1"/>
</dbReference>
<dbReference type="Gene3D" id="3.40.50.620">
    <property type="entry name" value="HUPs"/>
    <property type="match status" value="1"/>
</dbReference>
<keyword evidence="1" id="KW-1133">Transmembrane helix</keyword>
<evidence type="ECO:0000313" key="3">
    <source>
        <dbReference type="EMBL" id="MFC5907939.1"/>
    </source>
</evidence>
<dbReference type="InterPro" id="IPR014729">
    <property type="entry name" value="Rossmann-like_a/b/a_fold"/>
</dbReference>
<evidence type="ECO:0000256" key="1">
    <source>
        <dbReference type="SAM" id="Phobius"/>
    </source>
</evidence>
<dbReference type="Pfam" id="PF02698">
    <property type="entry name" value="DUF218"/>
    <property type="match status" value="1"/>
</dbReference>
<feature type="transmembrane region" description="Helical" evidence="1">
    <location>
        <begin position="314"/>
        <end position="333"/>
    </location>
</feature>
<keyword evidence="1" id="KW-0812">Transmembrane</keyword>